<sequence>MKRVVLLVLVVVHVLVSASGDVRRSDPVSGGGSGGSVHTAPSGALEKLIQEQAAIIQNLQARLDAQDQSLAAYASRIDALEKANQNVAFFTDFGRQPFGEVHITQDVPLVYNRLLLNDGQAYDNLTGIFTAPSAGLYSFTLHIMAPDAAERGTVEVGIFTNSTDLPRAVAVSEGGRDSNDQGSCTAVLHLAQGDKVFTKWNAGDEFLWGSYFTSFMGVLLHAD</sequence>
<evidence type="ECO:0000256" key="5">
    <source>
        <dbReference type="SAM" id="SignalP"/>
    </source>
</evidence>
<dbReference type="Gene3D" id="2.60.120.40">
    <property type="match status" value="1"/>
</dbReference>
<keyword evidence="4" id="KW-0175">Coiled coil</keyword>
<organism evidence="7 8">
    <name type="scientific">Batillaria attramentaria</name>
    <dbReference type="NCBI Taxonomy" id="370345"/>
    <lineage>
        <taxon>Eukaryota</taxon>
        <taxon>Metazoa</taxon>
        <taxon>Spiralia</taxon>
        <taxon>Lophotrochozoa</taxon>
        <taxon>Mollusca</taxon>
        <taxon>Gastropoda</taxon>
        <taxon>Caenogastropoda</taxon>
        <taxon>Sorbeoconcha</taxon>
        <taxon>Cerithioidea</taxon>
        <taxon>Batillariidae</taxon>
        <taxon>Batillaria</taxon>
    </lineage>
</organism>
<dbReference type="GO" id="GO:0005576">
    <property type="term" value="C:extracellular region"/>
    <property type="evidence" value="ECO:0007669"/>
    <property type="project" value="UniProtKB-SubCell"/>
</dbReference>
<keyword evidence="8" id="KW-1185">Reference proteome</keyword>
<evidence type="ECO:0000313" key="8">
    <source>
        <dbReference type="Proteomes" id="UP001519460"/>
    </source>
</evidence>
<dbReference type="PANTHER" id="PTHR22923:SF116">
    <property type="entry name" value="C1Q DOMAIN-CONTAINING PROTEIN"/>
    <property type="match status" value="1"/>
</dbReference>
<protein>
    <recommendedName>
        <fullName evidence="6">C1q domain-containing protein</fullName>
    </recommendedName>
</protein>
<comment type="caution">
    <text evidence="7">The sequence shown here is derived from an EMBL/GenBank/DDBJ whole genome shotgun (WGS) entry which is preliminary data.</text>
</comment>
<dbReference type="PRINTS" id="PR00007">
    <property type="entry name" value="COMPLEMNTC1Q"/>
</dbReference>
<evidence type="ECO:0000256" key="2">
    <source>
        <dbReference type="ARBA" id="ARBA00022525"/>
    </source>
</evidence>
<reference evidence="7 8" key="1">
    <citation type="journal article" date="2023" name="Sci. Data">
        <title>Genome assembly of the Korean intertidal mud-creeper Batillaria attramentaria.</title>
        <authorList>
            <person name="Patra A.K."/>
            <person name="Ho P.T."/>
            <person name="Jun S."/>
            <person name="Lee S.J."/>
            <person name="Kim Y."/>
            <person name="Won Y.J."/>
        </authorList>
    </citation>
    <scope>NUCLEOTIDE SEQUENCE [LARGE SCALE GENOMIC DNA]</scope>
    <source>
        <strain evidence="7">Wonlab-2016</strain>
    </source>
</reference>
<evidence type="ECO:0000256" key="3">
    <source>
        <dbReference type="ARBA" id="ARBA00022729"/>
    </source>
</evidence>
<gene>
    <name evidence="7" type="ORF">BaRGS_00003683</name>
</gene>
<dbReference type="InterPro" id="IPR008983">
    <property type="entry name" value="Tumour_necrosis_fac-like_dom"/>
</dbReference>
<keyword evidence="2" id="KW-0964">Secreted</keyword>
<feature type="domain" description="C1q" evidence="6">
    <location>
        <begin position="82"/>
        <end position="223"/>
    </location>
</feature>
<name>A0ABD0M1E0_9CAEN</name>
<evidence type="ECO:0000313" key="7">
    <source>
        <dbReference type="EMBL" id="KAK7505113.1"/>
    </source>
</evidence>
<feature type="coiled-coil region" evidence="4">
    <location>
        <begin position="56"/>
        <end position="83"/>
    </location>
</feature>
<dbReference type="InterPro" id="IPR050822">
    <property type="entry name" value="Cerebellin_Synaptic_Org"/>
</dbReference>
<dbReference type="PROSITE" id="PS50871">
    <property type="entry name" value="C1Q"/>
    <property type="match status" value="1"/>
</dbReference>
<evidence type="ECO:0000259" key="6">
    <source>
        <dbReference type="PROSITE" id="PS50871"/>
    </source>
</evidence>
<feature type="signal peptide" evidence="5">
    <location>
        <begin position="1"/>
        <end position="20"/>
    </location>
</feature>
<evidence type="ECO:0000256" key="4">
    <source>
        <dbReference type="SAM" id="Coils"/>
    </source>
</evidence>
<feature type="chain" id="PRO_5044769369" description="C1q domain-containing protein" evidence="5">
    <location>
        <begin position="21"/>
        <end position="223"/>
    </location>
</feature>
<dbReference type="Pfam" id="PF00386">
    <property type="entry name" value="C1q"/>
    <property type="match status" value="1"/>
</dbReference>
<evidence type="ECO:0000256" key="1">
    <source>
        <dbReference type="ARBA" id="ARBA00004613"/>
    </source>
</evidence>
<accession>A0ABD0M1E0</accession>
<dbReference type="SMART" id="SM00110">
    <property type="entry name" value="C1Q"/>
    <property type="match status" value="1"/>
</dbReference>
<dbReference type="PANTHER" id="PTHR22923">
    <property type="entry name" value="CEREBELLIN-RELATED"/>
    <property type="match status" value="1"/>
</dbReference>
<comment type="subcellular location">
    <subcellularLocation>
        <location evidence="1">Secreted</location>
    </subcellularLocation>
</comment>
<proteinExistence type="predicted"/>
<dbReference type="Proteomes" id="UP001519460">
    <property type="component" value="Unassembled WGS sequence"/>
</dbReference>
<dbReference type="AlphaFoldDB" id="A0ABD0M1E0"/>
<dbReference type="InterPro" id="IPR001073">
    <property type="entry name" value="C1q_dom"/>
</dbReference>
<dbReference type="EMBL" id="JACVVK020000012">
    <property type="protein sequence ID" value="KAK7505113.1"/>
    <property type="molecule type" value="Genomic_DNA"/>
</dbReference>
<dbReference type="SUPFAM" id="SSF49842">
    <property type="entry name" value="TNF-like"/>
    <property type="match status" value="1"/>
</dbReference>
<keyword evidence="3 5" id="KW-0732">Signal</keyword>